<dbReference type="Pfam" id="PF07686">
    <property type="entry name" value="V-set"/>
    <property type="match status" value="1"/>
</dbReference>
<dbReference type="InterPro" id="IPR003599">
    <property type="entry name" value="Ig_sub"/>
</dbReference>
<dbReference type="AlphaFoldDB" id="A0A8B6EVI9"/>
<dbReference type="EMBL" id="UYJE01005793">
    <property type="protein sequence ID" value="VDI40431.1"/>
    <property type="molecule type" value="Genomic_DNA"/>
</dbReference>
<keyword evidence="1" id="KW-0812">Transmembrane</keyword>
<feature type="domain" description="Immunoglobulin subtype 2" evidence="3">
    <location>
        <begin position="24"/>
        <end position="97"/>
    </location>
</feature>
<keyword evidence="1" id="KW-0472">Membrane</keyword>
<dbReference type="InterPro" id="IPR003598">
    <property type="entry name" value="Ig_sub2"/>
</dbReference>
<dbReference type="Proteomes" id="UP000596742">
    <property type="component" value="Unassembled WGS sequence"/>
</dbReference>
<evidence type="ECO:0000259" key="4">
    <source>
        <dbReference type="SMART" id="SM00409"/>
    </source>
</evidence>
<dbReference type="InterPro" id="IPR013106">
    <property type="entry name" value="Ig_V-set"/>
</dbReference>
<feature type="signal peptide" evidence="2">
    <location>
        <begin position="1"/>
        <end position="18"/>
    </location>
</feature>
<evidence type="ECO:0000313" key="6">
    <source>
        <dbReference type="Proteomes" id="UP000596742"/>
    </source>
</evidence>
<dbReference type="SMART" id="SM00409">
    <property type="entry name" value="IG"/>
    <property type="match status" value="1"/>
</dbReference>
<evidence type="ECO:0000259" key="3">
    <source>
        <dbReference type="SMART" id="SM00408"/>
    </source>
</evidence>
<evidence type="ECO:0000256" key="2">
    <source>
        <dbReference type="SAM" id="SignalP"/>
    </source>
</evidence>
<keyword evidence="1" id="KW-1133">Transmembrane helix</keyword>
<evidence type="ECO:0000313" key="5">
    <source>
        <dbReference type="EMBL" id="VDI40431.1"/>
    </source>
</evidence>
<dbReference type="SMART" id="SM00408">
    <property type="entry name" value="IGc2"/>
    <property type="match status" value="1"/>
</dbReference>
<keyword evidence="6" id="KW-1185">Reference proteome</keyword>
<dbReference type="OrthoDB" id="6186781at2759"/>
<accession>A0A8B6EVI9</accession>
<dbReference type="Gene3D" id="2.60.40.10">
    <property type="entry name" value="Immunoglobulins"/>
    <property type="match status" value="1"/>
</dbReference>
<name>A0A8B6EVI9_MYTGA</name>
<dbReference type="InterPro" id="IPR036179">
    <property type="entry name" value="Ig-like_dom_sf"/>
</dbReference>
<gene>
    <name evidence="5" type="ORF">MGAL_10B060637</name>
</gene>
<comment type="caution">
    <text evidence="5">The sequence shown here is derived from an EMBL/GenBank/DDBJ whole genome shotgun (WGS) entry which is preliminary data.</text>
</comment>
<proteinExistence type="predicted"/>
<evidence type="ECO:0008006" key="7">
    <source>
        <dbReference type="Google" id="ProtNLM"/>
    </source>
</evidence>
<dbReference type="InterPro" id="IPR013783">
    <property type="entry name" value="Ig-like_fold"/>
</dbReference>
<dbReference type="SUPFAM" id="SSF48726">
    <property type="entry name" value="Immunoglobulin"/>
    <property type="match status" value="1"/>
</dbReference>
<keyword evidence="2" id="KW-0732">Signal</keyword>
<feature type="chain" id="PRO_5033014621" description="Ig-like domain-containing protein" evidence="2">
    <location>
        <begin position="19"/>
        <end position="475"/>
    </location>
</feature>
<feature type="domain" description="Immunoglobulin" evidence="4">
    <location>
        <begin position="18"/>
        <end position="107"/>
    </location>
</feature>
<evidence type="ECO:0000256" key="1">
    <source>
        <dbReference type="SAM" id="Phobius"/>
    </source>
</evidence>
<protein>
    <recommendedName>
        <fullName evidence="7">Ig-like domain-containing protein</fullName>
    </recommendedName>
</protein>
<sequence length="475" mass="54115">MNTVYVCMICILFRLWNCKKLFVQRDTTIEITCPFFAAESDYVTWCFEQSKIISDGKNVNPKFKTKYRVTTTGDLQILNFTDADEGRYTCQGFIGEKVRQDTVIVALCNVPYEINSLSSVLEGSSSDGILRQTNVLCNHDTVVESNNTHYLNKGKYLLRVTLKLNISPQYNLGNDRGKHQKATVWNYMCLTLNEDQCVTSNENILVIVEWISKEERSFTEKSTGLLQKQMDVYTGDCVSLNTKTNSNCENTIKIYLTNDMYKVLYLKNFNKTTTETFLCNIYKVDNLEDITTVIHADIVYKQLTYSFGGIAVVLIVLLIFAGAVIKTMALKINRISRTDDLPMPIKRTQSIEDQNKHDEDVVPDNVATPDSVNRHSVDIGNCSGGRNSRANPTLNGNDSAYYQFDVSGNSHTEAINEQKTESMNNTVKYFNNCFENDTDSVVNLYANTNLMNTYEQLENTNTNDIQTYEDFSYDY</sequence>
<reference evidence="5" key="1">
    <citation type="submission" date="2018-11" db="EMBL/GenBank/DDBJ databases">
        <authorList>
            <person name="Alioto T."/>
            <person name="Alioto T."/>
        </authorList>
    </citation>
    <scope>NUCLEOTIDE SEQUENCE</scope>
</reference>
<organism evidence="5 6">
    <name type="scientific">Mytilus galloprovincialis</name>
    <name type="common">Mediterranean mussel</name>
    <dbReference type="NCBI Taxonomy" id="29158"/>
    <lineage>
        <taxon>Eukaryota</taxon>
        <taxon>Metazoa</taxon>
        <taxon>Spiralia</taxon>
        <taxon>Lophotrochozoa</taxon>
        <taxon>Mollusca</taxon>
        <taxon>Bivalvia</taxon>
        <taxon>Autobranchia</taxon>
        <taxon>Pteriomorphia</taxon>
        <taxon>Mytilida</taxon>
        <taxon>Mytiloidea</taxon>
        <taxon>Mytilidae</taxon>
        <taxon>Mytilinae</taxon>
        <taxon>Mytilus</taxon>
    </lineage>
</organism>
<feature type="transmembrane region" description="Helical" evidence="1">
    <location>
        <begin position="303"/>
        <end position="325"/>
    </location>
</feature>